<evidence type="ECO:0000313" key="2">
    <source>
        <dbReference type="EMBL" id="HJC66361.1"/>
    </source>
</evidence>
<keyword evidence="2" id="KW-0378">Hydrolase</keyword>
<gene>
    <name evidence="2" type="ORF">H9931_06510</name>
</gene>
<comment type="caution">
    <text evidence="2">The sequence shown here is derived from an EMBL/GenBank/DDBJ whole genome shotgun (WGS) entry which is preliminary data.</text>
</comment>
<dbReference type="Gene3D" id="3.40.50.1820">
    <property type="entry name" value="alpha/beta hydrolase"/>
    <property type="match status" value="1"/>
</dbReference>
<dbReference type="Gene3D" id="1.10.10.800">
    <property type="match status" value="1"/>
</dbReference>
<feature type="domain" description="Dienelactone hydrolase" evidence="1">
    <location>
        <begin position="56"/>
        <end position="160"/>
    </location>
</feature>
<dbReference type="SUPFAM" id="SSF53474">
    <property type="entry name" value="alpha/beta-Hydrolases"/>
    <property type="match status" value="1"/>
</dbReference>
<dbReference type="GO" id="GO:0016787">
    <property type="term" value="F:hydrolase activity"/>
    <property type="evidence" value="ECO:0007669"/>
    <property type="project" value="UniProtKB-KW"/>
</dbReference>
<protein>
    <submittedName>
        <fullName evidence="2">Alpha/beta hydrolase</fullName>
    </submittedName>
</protein>
<dbReference type="InterPro" id="IPR051411">
    <property type="entry name" value="Polyketide_trans_af380"/>
</dbReference>
<dbReference type="PANTHER" id="PTHR47751">
    <property type="entry name" value="SUPERFAMILY HYDROLASE, PUTATIVE (AFU_ORTHOLOGUE AFUA_2G16580)-RELATED"/>
    <property type="match status" value="1"/>
</dbReference>
<organism evidence="2 3">
    <name type="scientific">Candidatus Enterocloster excrementigallinarum</name>
    <dbReference type="NCBI Taxonomy" id="2838558"/>
    <lineage>
        <taxon>Bacteria</taxon>
        <taxon>Bacillati</taxon>
        <taxon>Bacillota</taxon>
        <taxon>Clostridia</taxon>
        <taxon>Lachnospirales</taxon>
        <taxon>Lachnospiraceae</taxon>
        <taxon>Enterocloster</taxon>
    </lineage>
</organism>
<dbReference type="AlphaFoldDB" id="A0A9D2PTD5"/>
<accession>A0A9D2PTD5</accession>
<dbReference type="InterPro" id="IPR029058">
    <property type="entry name" value="AB_hydrolase_fold"/>
</dbReference>
<evidence type="ECO:0000259" key="1">
    <source>
        <dbReference type="Pfam" id="PF01738"/>
    </source>
</evidence>
<dbReference type="InterPro" id="IPR002925">
    <property type="entry name" value="Dienelactn_hydro"/>
</dbReference>
<proteinExistence type="predicted"/>
<dbReference type="EMBL" id="DWWB01000031">
    <property type="protein sequence ID" value="HJC66361.1"/>
    <property type="molecule type" value="Genomic_DNA"/>
</dbReference>
<sequence length="336" mass="36753">MEEILANNPFGLVYNGAITENVEGEVNIRPVSYQNQQGIDLAANLYLPAGYDENGSYAAIVVAHPNGGVKEQVSGLFAQRLAENGYITIAFDAAYQGASGGVPRQTDRPANRVEDIRAAIDYLSTVAGVDTSRIGALGICGGGGYTIEASKTDKRISAVATISMFNTGRVRRNGMSDGDMEGIPGRLEQAAAAREQYVATGEVEYIGGLNTQRVEFTQEELEQLPAGLYRDGTEYYGSTHFHPYSQSRYTAMSLMDLMPFDVENHAELIDQPLLMIAGDISDTRYMTEGVFEKATGTDDKELFLIEGAQHIETYWQEDYVSQELNKLVEFFGDKLA</sequence>
<dbReference type="Proteomes" id="UP000823863">
    <property type="component" value="Unassembled WGS sequence"/>
</dbReference>
<reference evidence="2" key="1">
    <citation type="journal article" date="2021" name="PeerJ">
        <title>Extensive microbial diversity within the chicken gut microbiome revealed by metagenomics and culture.</title>
        <authorList>
            <person name="Gilroy R."/>
            <person name="Ravi A."/>
            <person name="Getino M."/>
            <person name="Pursley I."/>
            <person name="Horton D.L."/>
            <person name="Alikhan N.F."/>
            <person name="Baker D."/>
            <person name="Gharbi K."/>
            <person name="Hall N."/>
            <person name="Watson M."/>
            <person name="Adriaenssens E.M."/>
            <person name="Foster-Nyarko E."/>
            <person name="Jarju S."/>
            <person name="Secka A."/>
            <person name="Antonio M."/>
            <person name="Oren A."/>
            <person name="Chaudhuri R.R."/>
            <person name="La Ragione R."/>
            <person name="Hildebrand F."/>
            <person name="Pallen M.J."/>
        </authorList>
    </citation>
    <scope>NUCLEOTIDE SEQUENCE</scope>
    <source>
        <strain evidence="2">CHK198-12963</strain>
    </source>
</reference>
<name>A0A9D2PTD5_9FIRM</name>
<dbReference type="PANTHER" id="PTHR47751:SF1">
    <property type="entry name" value="SUPERFAMILY HYDROLASE, PUTATIVE (AFU_ORTHOLOGUE AFUA_2G16580)-RELATED"/>
    <property type="match status" value="1"/>
</dbReference>
<dbReference type="Pfam" id="PF01738">
    <property type="entry name" value="DLH"/>
    <property type="match status" value="1"/>
</dbReference>
<reference evidence="2" key="2">
    <citation type="submission" date="2021-04" db="EMBL/GenBank/DDBJ databases">
        <authorList>
            <person name="Gilroy R."/>
        </authorList>
    </citation>
    <scope>NUCLEOTIDE SEQUENCE</scope>
    <source>
        <strain evidence="2">CHK198-12963</strain>
    </source>
</reference>
<evidence type="ECO:0000313" key="3">
    <source>
        <dbReference type="Proteomes" id="UP000823863"/>
    </source>
</evidence>